<reference evidence="1 2" key="1">
    <citation type="submission" date="2021-06" db="EMBL/GenBank/DDBJ databases">
        <title>Caerostris extrusa draft genome.</title>
        <authorList>
            <person name="Kono N."/>
            <person name="Arakawa K."/>
        </authorList>
    </citation>
    <scope>NUCLEOTIDE SEQUENCE [LARGE SCALE GENOMIC DNA]</scope>
</reference>
<dbReference type="AlphaFoldDB" id="A0AAV4VRM8"/>
<protein>
    <submittedName>
        <fullName evidence="1">Uncharacterized protein</fullName>
    </submittedName>
</protein>
<sequence length="55" mass="6227">TYCLVEYYKQTAEKKLGGISIFCSGDWLDSKLDGHPFIATDTSFSTFHPARYYPG</sequence>
<comment type="caution">
    <text evidence="1">The sequence shown here is derived from an EMBL/GenBank/DDBJ whole genome shotgun (WGS) entry which is preliminary data.</text>
</comment>
<accession>A0AAV4VRM8</accession>
<name>A0AAV4VRM8_CAEEX</name>
<gene>
    <name evidence="1" type="ORF">CEXT_85341</name>
</gene>
<keyword evidence="2" id="KW-1185">Reference proteome</keyword>
<dbReference type="Proteomes" id="UP001054945">
    <property type="component" value="Unassembled WGS sequence"/>
</dbReference>
<evidence type="ECO:0000313" key="1">
    <source>
        <dbReference type="EMBL" id="GIY72594.1"/>
    </source>
</evidence>
<evidence type="ECO:0000313" key="2">
    <source>
        <dbReference type="Proteomes" id="UP001054945"/>
    </source>
</evidence>
<proteinExistence type="predicted"/>
<dbReference type="EMBL" id="BPLR01014969">
    <property type="protein sequence ID" value="GIY72594.1"/>
    <property type="molecule type" value="Genomic_DNA"/>
</dbReference>
<feature type="non-terminal residue" evidence="1">
    <location>
        <position position="1"/>
    </location>
</feature>
<organism evidence="1 2">
    <name type="scientific">Caerostris extrusa</name>
    <name type="common">Bark spider</name>
    <name type="synonym">Caerostris bankana</name>
    <dbReference type="NCBI Taxonomy" id="172846"/>
    <lineage>
        <taxon>Eukaryota</taxon>
        <taxon>Metazoa</taxon>
        <taxon>Ecdysozoa</taxon>
        <taxon>Arthropoda</taxon>
        <taxon>Chelicerata</taxon>
        <taxon>Arachnida</taxon>
        <taxon>Araneae</taxon>
        <taxon>Araneomorphae</taxon>
        <taxon>Entelegynae</taxon>
        <taxon>Araneoidea</taxon>
        <taxon>Araneidae</taxon>
        <taxon>Caerostris</taxon>
    </lineage>
</organism>